<keyword evidence="3 6" id="KW-0812">Transmembrane</keyword>
<evidence type="ECO:0000259" key="8">
    <source>
        <dbReference type="PROSITE" id="PS50253"/>
    </source>
</evidence>
<dbReference type="PANTHER" id="PTHR11403">
    <property type="entry name" value="CYTOCHROME C OXIDASE SUBUNIT III"/>
    <property type="match status" value="1"/>
</dbReference>
<evidence type="ECO:0000256" key="1">
    <source>
        <dbReference type="ARBA" id="ARBA00004141"/>
    </source>
</evidence>
<dbReference type="PANTHER" id="PTHR11403:SF6">
    <property type="entry name" value="NITRIC OXIDE REDUCTASE SUBUNIT E"/>
    <property type="match status" value="1"/>
</dbReference>
<comment type="similarity">
    <text evidence="2 6">Belongs to the cytochrome c oxidase subunit 3 family.</text>
</comment>
<accession>A0A4Z0BD30</accession>
<evidence type="ECO:0000256" key="5">
    <source>
        <dbReference type="ARBA" id="ARBA00023136"/>
    </source>
</evidence>
<dbReference type="InterPro" id="IPR035973">
    <property type="entry name" value="Cyt_c_oxidase_su3-like_sf"/>
</dbReference>
<feature type="transmembrane region" description="Helical" evidence="7">
    <location>
        <begin position="137"/>
        <end position="163"/>
    </location>
</feature>
<dbReference type="AlphaFoldDB" id="A0A4Z0BD30"/>
<feature type="transmembrane region" description="Helical" evidence="7">
    <location>
        <begin position="17"/>
        <end position="37"/>
    </location>
</feature>
<dbReference type="GO" id="GO:0005886">
    <property type="term" value="C:plasma membrane"/>
    <property type="evidence" value="ECO:0007669"/>
    <property type="project" value="UniProtKB-SubCell"/>
</dbReference>
<sequence>MNTAAVRHEPDELTGPFGMWVFLASEVLFFGGLLLAYTYGRSHWPEGFAAASRETHVVIGTVNTALLLTSSALVAMAVACGESRESRRYVSALLWGASALGVAFMVLKGMEYTREFHEHLVPGAAFRLQEPGAQLFYVLYFLATGLHAVHLTIGIAVLATFAWGTHRLSGWALPRRVEVAGLYWHFVDVVWIFLYPLIYLGGRSG</sequence>
<proteinExistence type="inferred from homology"/>
<evidence type="ECO:0000256" key="2">
    <source>
        <dbReference type="ARBA" id="ARBA00010581"/>
    </source>
</evidence>
<keyword evidence="5 7" id="KW-0472">Membrane</keyword>
<dbReference type="Proteomes" id="UP000297839">
    <property type="component" value="Unassembled WGS sequence"/>
</dbReference>
<keyword evidence="4 7" id="KW-1133">Transmembrane helix</keyword>
<reference evidence="9 10" key="1">
    <citation type="submission" date="2019-03" db="EMBL/GenBank/DDBJ databases">
        <title>Ramlibacter sp. 18x22-1, whole genome shotgun sequence.</title>
        <authorList>
            <person name="Zhang X."/>
            <person name="Feng G."/>
            <person name="Zhu H."/>
        </authorList>
    </citation>
    <scope>NUCLEOTIDE SEQUENCE [LARGE SCALE GENOMIC DNA]</scope>
    <source>
        <strain evidence="9 10">18x22-1</strain>
    </source>
</reference>
<dbReference type="InterPro" id="IPR024791">
    <property type="entry name" value="Cyt_c/ubiquinol_Oxase_su3"/>
</dbReference>
<evidence type="ECO:0000256" key="7">
    <source>
        <dbReference type="SAM" id="Phobius"/>
    </source>
</evidence>
<dbReference type="EMBL" id="SMLK01000008">
    <property type="protein sequence ID" value="TFY97206.1"/>
    <property type="molecule type" value="Genomic_DNA"/>
</dbReference>
<evidence type="ECO:0000313" key="10">
    <source>
        <dbReference type="Proteomes" id="UP000297839"/>
    </source>
</evidence>
<keyword evidence="10" id="KW-1185">Reference proteome</keyword>
<name>A0A4Z0BD30_9BURK</name>
<dbReference type="InterPro" id="IPR000298">
    <property type="entry name" value="Cyt_c_oxidase-like_su3"/>
</dbReference>
<feature type="transmembrane region" description="Helical" evidence="7">
    <location>
        <begin position="89"/>
        <end position="107"/>
    </location>
</feature>
<gene>
    <name evidence="9" type="ORF">EZ216_19195</name>
</gene>
<comment type="caution">
    <text evidence="9">The sequence shown here is derived from an EMBL/GenBank/DDBJ whole genome shotgun (WGS) entry which is preliminary data.</text>
</comment>
<evidence type="ECO:0000256" key="4">
    <source>
        <dbReference type="ARBA" id="ARBA00022989"/>
    </source>
</evidence>
<dbReference type="SUPFAM" id="SSF81452">
    <property type="entry name" value="Cytochrome c oxidase subunit III-like"/>
    <property type="match status" value="1"/>
</dbReference>
<dbReference type="InterPro" id="IPR013833">
    <property type="entry name" value="Cyt_c_oxidase_su3_a-hlx"/>
</dbReference>
<feature type="transmembrane region" description="Helical" evidence="7">
    <location>
        <begin position="183"/>
        <end position="202"/>
    </location>
</feature>
<dbReference type="RefSeq" id="WP_135251405.1">
    <property type="nucleotide sequence ID" value="NZ_SMLK01000008.1"/>
</dbReference>
<organism evidence="9 10">
    <name type="scientific">Ramlibacter humi</name>
    <dbReference type="NCBI Taxonomy" id="2530451"/>
    <lineage>
        <taxon>Bacteria</taxon>
        <taxon>Pseudomonadati</taxon>
        <taxon>Pseudomonadota</taxon>
        <taxon>Betaproteobacteria</taxon>
        <taxon>Burkholderiales</taxon>
        <taxon>Comamonadaceae</taxon>
        <taxon>Ramlibacter</taxon>
    </lineage>
</organism>
<dbReference type="PROSITE" id="PS50253">
    <property type="entry name" value="COX3"/>
    <property type="match status" value="1"/>
</dbReference>
<evidence type="ECO:0000313" key="9">
    <source>
        <dbReference type="EMBL" id="TFY97206.1"/>
    </source>
</evidence>
<dbReference type="GO" id="GO:0019646">
    <property type="term" value="P:aerobic electron transport chain"/>
    <property type="evidence" value="ECO:0007669"/>
    <property type="project" value="InterPro"/>
</dbReference>
<feature type="transmembrane region" description="Helical" evidence="7">
    <location>
        <begin position="57"/>
        <end position="77"/>
    </location>
</feature>
<dbReference type="OrthoDB" id="9810850at2"/>
<dbReference type="Gene3D" id="1.20.120.80">
    <property type="entry name" value="Cytochrome c oxidase, subunit III, four-helix bundle"/>
    <property type="match status" value="1"/>
</dbReference>
<feature type="domain" description="Heme-copper oxidase subunit III family profile" evidence="8">
    <location>
        <begin position="17"/>
        <end position="203"/>
    </location>
</feature>
<dbReference type="Pfam" id="PF00510">
    <property type="entry name" value="COX3"/>
    <property type="match status" value="1"/>
</dbReference>
<dbReference type="GO" id="GO:0004129">
    <property type="term" value="F:cytochrome-c oxidase activity"/>
    <property type="evidence" value="ECO:0007669"/>
    <property type="project" value="InterPro"/>
</dbReference>
<evidence type="ECO:0000256" key="6">
    <source>
        <dbReference type="RuleBase" id="RU003376"/>
    </source>
</evidence>
<evidence type="ECO:0000256" key="3">
    <source>
        <dbReference type="ARBA" id="ARBA00022692"/>
    </source>
</evidence>
<comment type="subcellular location">
    <subcellularLocation>
        <location evidence="6">Cell membrane</location>
        <topology evidence="6">Multi-pass membrane protein</topology>
    </subcellularLocation>
    <subcellularLocation>
        <location evidence="1">Membrane</location>
        <topology evidence="1">Multi-pass membrane protein</topology>
    </subcellularLocation>
</comment>
<protein>
    <submittedName>
        <fullName evidence="9">Cytochrome c oxidase subunit 3 family protein</fullName>
    </submittedName>
</protein>